<reference evidence="4" key="2">
    <citation type="journal article" date="2020" name="Antonie Van Leeuwenhoek">
        <title>Labilibaculum antarcticum sp. nov., a novel facultative anaerobic, psychrotorelant bacterium isolated from marine sediment of Antarctica.</title>
        <authorList>
            <person name="Watanabe M."/>
            <person name="Kojima H."/>
            <person name="Fukui M."/>
        </authorList>
    </citation>
    <scope>NUCLEOTIDE SEQUENCE [LARGE SCALE GENOMIC DNA]</scope>
    <source>
        <strain evidence="4">SPP2</strain>
    </source>
</reference>
<dbReference type="GO" id="GO:0004315">
    <property type="term" value="F:3-oxoacyl-[acyl-carrier-protein] synthase activity"/>
    <property type="evidence" value="ECO:0007669"/>
    <property type="project" value="TreeGrafter"/>
</dbReference>
<reference evidence="3 4" key="1">
    <citation type="journal article" date="2018" name="Mar. Genomics">
        <title>Complete genome sequence of Marinifilaceae bacterium strain SPP2, isolated from the Antarctic marine sediment.</title>
        <authorList>
            <person name="Watanabe M."/>
            <person name="Kojima H."/>
            <person name="Fukui M."/>
        </authorList>
    </citation>
    <scope>NUCLEOTIDE SEQUENCE [LARGE SCALE GENOMIC DNA]</scope>
    <source>
        <strain evidence="3 4">SPP2</strain>
    </source>
</reference>
<dbReference type="Gene3D" id="3.40.47.10">
    <property type="match status" value="1"/>
</dbReference>
<evidence type="ECO:0000313" key="4">
    <source>
        <dbReference type="Proteomes" id="UP000218267"/>
    </source>
</evidence>
<organism evidence="3 4">
    <name type="scientific">Labilibaculum antarcticum</name>
    <dbReference type="NCBI Taxonomy" id="1717717"/>
    <lineage>
        <taxon>Bacteria</taxon>
        <taxon>Pseudomonadati</taxon>
        <taxon>Bacteroidota</taxon>
        <taxon>Bacteroidia</taxon>
        <taxon>Marinilabiliales</taxon>
        <taxon>Marinifilaceae</taxon>
        <taxon>Labilibaculum</taxon>
    </lineage>
</organism>
<keyword evidence="4" id="KW-1185">Reference proteome</keyword>
<evidence type="ECO:0000313" key="3">
    <source>
        <dbReference type="EMBL" id="BAX82455.1"/>
    </source>
</evidence>
<protein>
    <submittedName>
        <fullName evidence="3">3-oxoacyl-ACP synthase</fullName>
    </submittedName>
</protein>
<dbReference type="Pfam" id="PF13723">
    <property type="entry name" value="Ketoacyl-synt_2"/>
    <property type="match status" value="1"/>
</dbReference>
<dbReference type="GO" id="GO:0006633">
    <property type="term" value="P:fatty acid biosynthetic process"/>
    <property type="evidence" value="ECO:0007669"/>
    <property type="project" value="TreeGrafter"/>
</dbReference>
<dbReference type="PANTHER" id="PTHR11712:SF336">
    <property type="entry name" value="3-OXOACYL-[ACYL-CARRIER-PROTEIN] SYNTHASE, MITOCHONDRIAL"/>
    <property type="match status" value="1"/>
</dbReference>
<dbReference type="InterPro" id="IPR000794">
    <property type="entry name" value="Beta-ketoacyl_synthase"/>
</dbReference>
<dbReference type="KEGG" id="mbas:ALGA_4164"/>
<dbReference type="InterPro" id="IPR014030">
    <property type="entry name" value="Ketoacyl_synth_N"/>
</dbReference>
<dbReference type="AlphaFoldDB" id="A0A1Y1CQ05"/>
<sequence length="355" mass="38812">MAIYINASSMVSAQETLGTTKWPENTVLSENSGLKVIDPVYKEYIPPAMLRRMSRLVKFSLVSAFDCLNQVEPNSIDAIITTTGLGCIDDTGVFLKQMHENGEKLMNPTAFIRSTHNAVGGQIALIKGLRVPNYTFSQKETSFETGLIDAIMMIEEGEAKNVLLGGFDELTPLSLNLWKQMGCLAEKELDKNGLKKASNSGVIVGEGAGFFVVSSKEGSSKSSKLVDIEIHRTASCDCNSLVQKFLAKHNLHSSDINLLLLGLDGTPNTKNLVPLLNTDFENSIVAGFKHCSGSFDTDTSFALWMAHTAIQNDSIGEATYLQGEKDQEIEKVLLVNSSRHNSYTFILLTKCRSSQ</sequence>
<keyword evidence="1" id="KW-0808">Transferase</keyword>
<dbReference type="PANTHER" id="PTHR11712">
    <property type="entry name" value="POLYKETIDE SYNTHASE-RELATED"/>
    <property type="match status" value="1"/>
</dbReference>
<dbReference type="Proteomes" id="UP000218267">
    <property type="component" value="Chromosome"/>
</dbReference>
<dbReference type="InterPro" id="IPR016039">
    <property type="entry name" value="Thiolase-like"/>
</dbReference>
<dbReference type="OrthoDB" id="1404523at2"/>
<evidence type="ECO:0000256" key="1">
    <source>
        <dbReference type="ARBA" id="ARBA00022679"/>
    </source>
</evidence>
<feature type="domain" description="Beta-ketoacyl synthase-like N-terminal" evidence="2">
    <location>
        <begin position="41"/>
        <end position="174"/>
    </location>
</feature>
<dbReference type="RefSeq" id="WP_096432784.1">
    <property type="nucleotide sequence ID" value="NZ_AP018042.1"/>
</dbReference>
<proteinExistence type="predicted"/>
<gene>
    <name evidence="3" type="ORF">ALGA_4164</name>
</gene>
<dbReference type="EMBL" id="AP018042">
    <property type="protein sequence ID" value="BAX82455.1"/>
    <property type="molecule type" value="Genomic_DNA"/>
</dbReference>
<dbReference type="SUPFAM" id="SSF53901">
    <property type="entry name" value="Thiolase-like"/>
    <property type="match status" value="1"/>
</dbReference>
<name>A0A1Y1CQ05_9BACT</name>
<accession>A0A1Y1CQ05</accession>
<evidence type="ECO:0000259" key="2">
    <source>
        <dbReference type="Pfam" id="PF13723"/>
    </source>
</evidence>